<evidence type="ECO:0000259" key="2">
    <source>
        <dbReference type="Pfam" id="PF05057"/>
    </source>
</evidence>
<feature type="compositionally biased region" description="Basic and acidic residues" evidence="1">
    <location>
        <begin position="1"/>
        <end position="19"/>
    </location>
</feature>
<dbReference type="EMBL" id="LR031879">
    <property type="protein sequence ID" value="VDD55738.1"/>
    <property type="molecule type" value="Genomic_DNA"/>
</dbReference>
<organism evidence="3">
    <name type="scientific">Brassica oleracea</name>
    <name type="common">Wild cabbage</name>
    <dbReference type="NCBI Taxonomy" id="3712"/>
    <lineage>
        <taxon>Eukaryota</taxon>
        <taxon>Viridiplantae</taxon>
        <taxon>Streptophyta</taxon>
        <taxon>Embryophyta</taxon>
        <taxon>Tracheophyta</taxon>
        <taxon>Spermatophyta</taxon>
        <taxon>Magnoliopsida</taxon>
        <taxon>eudicotyledons</taxon>
        <taxon>Gunneridae</taxon>
        <taxon>Pentapetalae</taxon>
        <taxon>rosids</taxon>
        <taxon>malvids</taxon>
        <taxon>Brassicales</taxon>
        <taxon>Brassicaceae</taxon>
        <taxon>Brassiceae</taxon>
        <taxon>Brassica</taxon>
    </lineage>
</organism>
<gene>
    <name evidence="3" type="ORF">BOLC8T48967H</name>
</gene>
<dbReference type="Gene3D" id="3.40.50.1820">
    <property type="entry name" value="alpha/beta hydrolase"/>
    <property type="match status" value="1"/>
</dbReference>
<reference evidence="3" key="1">
    <citation type="submission" date="2018-11" db="EMBL/GenBank/DDBJ databases">
        <authorList>
            <consortium name="Genoscope - CEA"/>
            <person name="William W."/>
        </authorList>
    </citation>
    <scope>NUCLEOTIDE SEQUENCE</scope>
</reference>
<dbReference type="AlphaFoldDB" id="A0A3P6FRY2"/>
<feature type="region of interest" description="Disordered" evidence="1">
    <location>
        <begin position="1"/>
        <end position="30"/>
    </location>
</feature>
<dbReference type="SUPFAM" id="SSF53474">
    <property type="entry name" value="alpha/beta-Hydrolases"/>
    <property type="match status" value="1"/>
</dbReference>
<evidence type="ECO:0000313" key="3">
    <source>
        <dbReference type="EMBL" id="VDD55738.1"/>
    </source>
</evidence>
<proteinExistence type="predicted"/>
<sequence length="385" mass="43527">MEVEEDSKIPRIVKEDGHGGSDLTKKKKKKEKKYWMGCLRAESDESGNVDLSVEFPGERAEPTHLVVMVNGLIGSAQNWRFAAKQMLKKYPQDLIVHCDRRNHSTQTFDGVDVMGQRLAEEVRTVIKRHPSLQKISFVGHSLGGLIARYAVACLYEQESPQNSEEPKERIAGLEPVCFITSATPHLGSRGHKQVPLFSGSHTLEKLATRMSWCLGKTGKHLFLADGDDDGKPPLLLRMVSDRRNLKFISALRCFKRRIAYANTTFDHLVGWSTSSIRRRSELPKLQRGPFNEKYPHIVNVEGPSTSSNHEEVRSVTDSNGSKNFDMEEEMIRELTKMSWERVDVSFRGTVQRFLAHNTIQASVKTKLINSAGADVIQHMIDNFEP</sequence>
<name>A0A3P6FRY2_BRAOL</name>
<dbReference type="InterPro" id="IPR029058">
    <property type="entry name" value="AB_hydrolase_fold"/>
</dbReference>
<evidence type="ECO:0000256" key="1">
    <source>
        <dbReference type="SAM" id="MobiDB-lite"/>
    </source>
</evidence>
<feature type="domain" description="DUF676" evidence="2">
    <location>
        <begin position="61"/>
        <end position="273"/>
    </location>
</feature>
<feature type="region of interest" description="Disordered" evidence="1">
    <location>
        <begin position="301"/>
        <end position="322"/>
    </location>
</feature>
<protein>
    <recommendedName>
        <fullName evidence="2">DUF676 domain-containing protein</fullName>
    </recommendedName>
</protein>
<accession>A0A3P6FRY2</accession>
<dbReference type="InterPro" id="IPR007751">
    <property type="entry name" value="DUF676_lipase-like"/>
</dbReference>
<dbReference type="PANTHER" id="PTHR12482:SF41">
    <property type="entry name" value="ALPHA_BETA-HYDROLASES SUPERFAMILY PROTEIN"/>
    <property type="match status" value="1"/>
</dbReference>
<dbReference type="InterPro" id="IPR044294">
    <property type="entry name" value="Lipase-like"/>
</dbReference>
<dbReference type="Pfam" id="PF05057">
    <property type="entry name" value="DUF676"/>
    <property type="match status" value="1"/>
</dbReference>
<dbReference type="PANTHER" id="PTHR12482">
    <property type="entry name" value="LIPASE ROG1-RELATED-RELATED"/>
    <property type="match status" value="1"/>
</dbReference>